<reference evidence="2" key="1">
    <citation type="submission" date="2020-02" db="EMBL/GenBank/DDBJ databases">
        <authorList>
            <person name="Meier V. D."/>
        </authorList>
    </citation>
    <scope>NUCLEOTIDE SEQUENCE</scope>
    <source>
        <strain evidence="2">AVDCRST_MAG91</strain>
    </source>
</reference>
<feature type="chain" id="PRO_5026962143" description="Glucodextranase-like C-terminal domain-containing protein" evidence="1">
    <location>
        <begin position="22"/>
        <end position="216"/>
    </location>
</feature>
<keyword evidence="1" id="KW-0732">Signal</keyword>
<dbReference type="EMBL" id="CADCVX010000470">
    <property type="protein sequence ID" value="CAA9527223.1"/>
    <property type="molecule type" value="Genomic_DNA"/>
</dbReference>
<sequence>MLRTAVLALLVAVSAAVPATAASLPAVSSGERPGPPLLYAPPADAPELSVKAPFSAAPLLVSGSEGYRAGEYLYQDYLFDDRGADTSPGRGSRGEGREDIAAATAGDVLYPTADRYAGNAADLAEFRVKALPDALVYRITLTTAKAPDTAVVGIGIDADRSGGAPVPWPKGAGITSPGLDHFITAWGTGGEVDGVALPAGAVEMDTTSNQMTIRVP</sequence>
<proteinExistence type="predicted"/>
<accession>A0A6J4TMB0</accession>
<evidence type="ECO:0000313" key="2">
    <source>
        <dbReference type="EMBL" id="CAA9527223.1"/>
    </source>
</evidence>
<evidence type="ECO:0000256" key="1">
    <source>
        <dbReference type="SAM" id="SignalP"/>
    </source>
</evidence>
<evidence type="ECO:0008006" key="3">
    <source>
        <dbReference type="Google" id="ProtNLM"/>
    </source>
</evidence>
<dbReference type="AlphaFoldDB" id="A0A6J4TMB0"/>
<feature type="non-terminal residue" evidence="2">
    <location>
        <position position="216"/>
    </location>
</feature>
<protein>
    <recommendedName>
        <fullName evidence="3">Glucodextranase-like C-terminal domain-containing protein</fullName>
    </recommendedName>
</protein>
<name>A0A6J4TMB0_9SPHN</name>
<feature type="signal peptide" evidence="1">
    <location>
        <begin position="1"/>
        <end position="21"/>
    </location>
</feature>
<gene>
    <name evidence="2" type="ORF">AVDCRST_MAG91-2640</name>
</gene>
<organism evidence="2">
    <name type="scientific">uncultured Sphingomonadaceae bacterium</name>
    <dbReference type="NCBI Taxonomy" id="169976"/>
    <lineage>
        <taxon>Bacteria</taxon>
        <taxon>Pseudomonadati</taxon>
        <taxon>Pseudomonadota</taxon>
        <taxon>Alphaproteobacteria</taxon>
        <taxon>Sphingomonadales</taxon>
        <taxon>Sphingomonadaceae</taxon>
        <taxon>environmental samples</taxon>
    </lineage>
</organism>